<dbReference type="EMBL" id="CP025704">
    <property type="protein sequence ID" value="AUN96588.1"/>
    <property type="molecule type" value="Genomic_DNA"/>
</dbReference>
<dbReference type="KEGG" id="bsto:C0V70_00400"/>
<reference evidence="1 2" key="1">
    <citation type="submission" date="2018-01" db="EMBL/GenBank/DDBJ databases">
        <title>Complete genome sequence of Bacteriovorax stolpii DSM12778.</title>
        <authorList>
            <person name="Tang B."/>
            <person name="Chang J."/>
        </authorList>
    </citation>
    <scope>NUCLEOTIDE SEQUENCE [LARGE SCALE GENOMIC DNA]</scope>
    <source>
        <strain evidence="1 2">DSM 12778</strain>
    </source>
</reference>
<evidence type="ECO:0000313" key="1">
    <source>
        <dbReference type="EMBL" id="AUN96588.1"/>
    </source>
</evidence>
<dbReference type="OrthoDB" id="5291675at2"/>
<evidence type="ECO:0000313" key="2">
    <source>
        <dbReference type="Proteomes" id="UP000235584"/>
    </source>
</evidence>
<organism evidence="1 2">
    <name type="scientific">Bacteriovorax stolpii</name>
    <name type="common">Bdellovibrio stolpii</name>
    <dbReference type="NCBI Taxonomy" id="960"/>
    <lineage>
        <taxon>Bacteria</taxon>
        <taxon>Pseudomonadati</taxon>
        <taxon>Bdellovibrionota</taxon>
        <taxon>Bacteriovoracia</taxon>
        <taxon>Bacteriovoracales</taxon>
        <taxon>Bacteriovoracaceae</taxon>
        <taxon>Bacteriovorax</taxon>
    </lineage>
</organism>
<proteinExistence type="predicted"/>
<dbReference type="RefSeq" id="WP_102241883.1">
    <property type="nucleotide sequence ID" value="NZ_CP025704.1"/>
</dbReference>
<name>A0A2K9NM51_BACTC</name>
<gene>
    <name evidence="1" type="ORF">C0V70_00400</name>
</gene>
<dbReference type="Proteomes" id="UP000235584">
    <property type="component" value="Chromosome"/>
</dbReference>
<protein>
    <submittedName>
        <fullName evidence="1">Uncharacterized protein</fullName>
    </submittedName>
</protein>
<dbReference type="AlphaFoldDB" id="A0A2K9NM51"/>
<sequence>MAFFKSKKFIIALVVIAVLVFTNIVISSLGPTEQFSAELSYRSNLGKCPTRPAGTMALQVVKTFEQSHSLRDVKMKIVNEKWNDKYFVSDYKIQYDPFSKVLDLNFNCPEPLMKVQIYRKDSAESYEAILVDNGQLYDPTYEALLRSEKKLTQDLPYLSMPVGEMEDKVQADVTGLVKEMRPGLRKKLSEVILNENKELTIILSINGHPSSVFMGLDEWNDKLVKLDKIVNYMELKEKIPAIINLTNSKKVVVKFKDKF</sequence>
<keyword evidence="2" id="KW-1185">Reference proteome</keyword>
<accession>A0A2K9NM51</accession>